<protein>
    <submittedName>
        <fullName evidence="2">Uncharacterized protein</fullName>
    </submittedName>
</protein>
<feature type="transmembrane region" description="Helical" evidence="1">
    <location>
        <begin position="38"/>
        <end position="59"/>
    </location>
</feature>
<name>A0A0D8XZ86_DICVI</name>
<dbReference type="AlphaFoldDB" id="A0A0D8XZ86"/>
<dbReference type="Proteomes" id="UP000053766">
    <property type="component" value="Unassembled WGS sequence"/>
</dbReference>
<proteinExistence type="predicted"/>
<reference evidence="2 3" key="1">
    <citation type="submission" date="2013-11" db="EMBL/GenBank/DDBJ databases">
        <title>Draft genome of the bovine lungworm Dictyocaulus viviparus.</title>
        <authorList>
            <person name="Mitreva M."/>
        </authorList>
    </citation>
    <scope>NUCLEOTIDE SEQUENCE [LARGE SCALE GENOMIC DNA]</scope>
    <source>
        <strain evidence="2 3">HannoverDv2000</strain>
    </source>
</reference>
<gene>
    <name evidence="2" type="ORF">DICVIV_04786</name>
</gene>
<dbReference type="EMBL" id="KN716246">
    <property type="protein sequence ID" value="KJH49079.1"/>
    <property type="molecule type" value="Genomic_DNA"/>
</dbReference>
<keyword evidence="1" id="KW-0812">Transmembrane</keyword>
<keyword evidence="1" id="KW-0472">Membrane</keyword>
<keyword evidence="3" id="KW-1185">Reference proteome</keyword>
<evidence type="ECO:0000313" key="3">
    <source>
        <dbReference type="Proteomes" id="UP000053766"/>
    </source>
</evidence>
<keyword evidence="1" id="KW-1133">Transmembrane helix</keyword>
<accession>A0A0D8XZ86</accession>
<reference evidence="3" key="2">
    <citation type="journal article" date="2016" name="Sci. Rep.">
        <title>Dictyocaulus viviparus genome, variome and transcriptome elucidate lungworm biology and support future intervention.</title>
        <authorList>
            <person name="McNulty S.N."/>
            <person name="Strube C."/>
            <person name="Rosa B.A."/>
            <person name="Martin J.C."/>
            <person name="Tyagi R."/>
            <person name="Choi Y.J."/>
            <person name="Wang Q."/>
            <person name="Hallsworth Pepin K."/>
            <person name="Zhang X."/>
            <person name="Ozersky P."/>
            <person name="Wilson R.K."/>
            <person name="Sternberg P.W."/>
            <person name="Gasser R.B."/>
            <person name="Mitreva M."/>
        </authorList>
    </citation>
    <scope>NUCLEOTIDE SEQUENCE [LARGE SCALE GENOMIC DNA]</scope>
    <source>
        <strain evidence="3">HannoverDv2000</strain>
    </source>
</reference>
<feature type="transmembrane region" description="Helical" evidence="1">
    <location>
        <begin position="94"/>
        <end position="112"/>
    </location>
</feature>
<sequence length="192" mass="22582">MLGVSRITQIDLHLFLKPAFIDREGIFETLEHHQSQPAYMVLGITPSCWVYFGWLHLILKVHDPLVLGNSEGRCIGYIPFIVRAFRVTPADRLIGLYCQFILSFNLFLHFFLDCSLNKLHTRGSRSDTFLIPFKAKARHRQFFSQEFPPGVCHRGIFLNRFYSKIYKCYTYRFHNYFYSSKDEGIGFVHVED</sequence>
<evidence type="ECO:0000256" key="1">
    <source>
        <dbReference type="SAM" id="Phobius"/>
    </source>
</evidence>
<organism evidence="2 3">
    <name type="scientific">Dictyocaulus viviparus</name>
    <name type="common">Bovine lungworm</name>
    <dbReference type="NCBI Taxonomy" id="29172"/>
    <lineage>
        <taxon>Eukaryota</taxon>
        <taxon>Metazoa</taxon>
        <taxon>Ecdysozoa</taxon>
        <taxon>Nematoda</taxon>
        <taxon>Chromadorea</taxon>
        <taxon>Rhabditida</taxon>
        <taxon>Rhabditina</taxon>
        <taxon>Rhabditomorpha</taxon>
        <taxon>Strongyloidea</taxon>
        <taxon>Metastrongylidae</taxon>
        <taxon>Dictyocaulus</taxon>
    </lineage>
</organism>
<evidence type="ECO:0000313" key="2">
    <source>
        <dbReference type="EMBL" id="KJH49079.1"/>
    </source>
</evidence>